<dbReference type="InterPro" id="IPR058130">
    <property type="entry name" value="PEA_transf_C"/>
</dbReference>
<keyword evidence="4 7" id="KW-0812">Transmembrane</keyword>
<evidence type="ECO:0000256" key="3">
    <source>
        <dbReference type="ARBA" id="ARBA00022679"/>
    </source>
</evidence>
<keyword evidence="6 7" id="KW-0472">Membrane</keyword>
<dbReference type="PANTHER" id="PTHR30443:SF2">
    <property type="entry name" value="PHOSPHOETHANOLAMINE TRANSFERASE EPTC"/>
    <property type="match status" value="1"/>
</dbReference>
<dbReference type="GO" id="GO:0005886">
    <property type="term" value="C:plasma membrane"/>
    <property type="evidence" value="ECO:0007669"/>
    <property type="project" value="UniProtKB-SubCell"/>
</dbReference>
<gene>
    <name evidence="9" type="ORF">SDC9_12883</name>
</gene>
<accession>A0A644TJW4</accession>
<evidence type="ECO:0000256" key="7">
    <source>
        <dbReference type="SAM" id="Phobius"/>
    </source>
</evidence>
<dbReference type="AlphaFoldDB" id="A0A644TJW4"/>
<sequence length="601" mass="69083">MKLLFKKPVWRYLLSALLLYILTFGYYYLVSNGLGDKPFYLQMRRFVPCALVAVLPVSLIGYSLFSKYFLSHIFVGLSWIITYPTFYWLTYHSTVPFFSNHFDISFGLYGTAALIALHLLLLKFLKNNTFVSFVVAFCQTLLMVLPVFQWIYFALYHSSVTEPGLMALYQTNPNEALEFVKTIGYQYLLAPVAIFCLLFCLFYKANEITGSLALKTWNNKKSLVFMLVIFLGAGYYSLSIFTSTRLLEHYGEVRDYFISARQYTVNHVKNFSSLAVTPTKPLWKKPGTIILIIGESASRNFMSAYTKTENDTTPWLREKLTDKNSIVFKHAYTSWAQTVPSLERALTTKNQYNEIPFNQSISILDIAKKAGYTTSWFSNQGTVGDADTQVTLVAKTADHSKWTSQEIDKQQYDMALMDYLKQVDPSQNNFIILHIMGSHDNYQNRYPPEFTKWGDPKVYDFPVNYDNSLAYTDYFLSQVYEYAKSNLNLEAMVYFSDHGANPNRIRYPDPVGFVSLRIPLFAYLSDDYRKTYPAATAALTAHTNSYFTNDLIYDMMCGILNVTSPAYDPANSLASPNYKWTRETLRTRLGQKKLTEDDSVD</sequence>
<evidence type="ECO:0000256" key="5">
    <source>
        <dbReference type="ARBA" id="ARBA00022989"/>
    </source>
</evidence>
<evidence type="ECO:0000256" key="6">
    <source>
        <dbReference type="ARBA" id="ARBA00023136"/>
    </source>
</evidence>
<dbReference type="GO" id="GO:0016776">
    <property type="term" value="F:phosphotransferase activity, phosphate group as acceptor"/>
    <property type="evidence" value="ECO:0007669"/>
    <property type="project" value="TreeGrafter"/>
</dbReference>
<feature type="transmembrane region" description="Helical" evidence="7">
    <location>
        <begin position="45"/>
        <end position="65"/>
    </location>
</feature>
<evidence type="ECO:0000259" key="8">
    <source>
        <dbReference type="Pfam" id="PF00884"/>
    </source>
</evidence>
<keyword evidence="3" id="KW-0808">Transferase</keyword>
<feature type="transmembrane region" description="Helical" evidence="7">
    <location>
        <begin position="223"/>
        <end position="241"/>
    </location>
</feature>
<comment type="caution">
    <text evidence="9">The sequence shown here is derived from an EMBL/GenBank/DDBJ whole genome shotgun (WGS) entry which is preliminary data.</text>
</comment>
<protein>
    <recommendedName>
        <fullName evidence="8">Sulfatase N-terminal domain-containing protein</fullName>
    </recommendedName>
</protein>
<feature type="transmembrane region" description="Helical" evidence="7">
    <location>
        <begin position="183"/>
        <end position="203"/>
    </location>
</feature>
<keyword evidence="2" id="KW-1003">Cell membrane</keyword>
<feature type="transmembrane region" description="Helical" evidence="7">
    <location>
        <begin position="12"/>
        <end position="30"/>
    </location>
</feature>
<feature type="transmembrane region" description="Helical" evidence="7">
    <location>
        <begin position="102"/>
        <end position="122"/>
    </location>
</feature>
<comment type="subcellular location">
    <subcellularLocation>
        <location evidence="1">Cell membrane</location>
        <topology evidence="1">Multi-pass membrane protein</topology>
    </subcellularLocation>
</comment>
<name>A0A644TJW4_9ZZZZ</name>
<dbReference type="InterPro" id="IPR017850">
    <property type="entry name" value="Alkaline_phosphatase_core_sf"/>
</dbReference>
<reference evidence="9" key="1">
    <citation type="submission" date="2019-08" db="EMBL/GenBank/DDBJ databases">
        <authorList>
            <person name="Kucharzyk K."/>
            <person name="Murdoch R.W."/>
            <person name="Higgins S."/>
            <person name="Loffler F."/>
        </authorList>
    </citation>
    <scope>NUCLEOTIDE SEQUENCE</scope>
</reference>
<dbReference type="Pfam" id="PF00884">
    <property type="entry name" value="Sulfatase"/>
    <property type="match status" value="1"/>
</dbReference>
<dbReference type="Gene3D" id="3.40.720.10">
    <property type="entry name" value="Alkaline Phosphatase, subunit A"/>
    <property type="match status" value="1"/>
</dbReference>
<evidence type="ECO:0000256" key="4">
    <source>
        <dbReference type="ARBA" id="ARBA00022692"/>
    </source>
</evidence>
<feature type="transmembrane region" description="Helical" evidence="7">
    <location>
        <begin position="129"/>
        <end position="153"/>
    </location>
</feature>
<dbReference type="EMBL" id="VSSQ01000035">
    <property type="protein sequence ID" value="MPL67193.1"/>
    <property type="molecule type" value="Genomic_DNA"/>
</dbReference>
<feature type="transmembrane region" description="Helical" evidence="7">
    <location>
        <begin position="72"/>
        <end position="90"/>
    </location>
</feature>
<organism evidence="9">
    <name type="scientific">bioreactor metagenome</name>
    <dbReference type="NCBI Taxonomy" id="1076179"/>
    <lineage>
        <taxon>unclassified sequences</taxon>
        <taxon>metagenomes</taxon>
        <taxon>ecological metagenomes</taxon>
    </lineage>
</organism>
<dbReference type="GO" id="GO:0009244">
    <property type="term" value="P:lipopolysaccharide core region biosynthetic process"/>
    <property type="evidence" value="ECO:0007669"/>
    <property type="project" value="TreeGrafter"/>
</dbReference>
<feature type="domain" description="Sulfatase N-terminal" evidence="8">
    <location>
        <begin position="288"/>
        <end position="542"/>
    </location>
</feature>
<dbReference type="CDD" id="cd16017">
    <property type="entry name" value="LptA"/>
    <property type="match status" value="1"/>
</dbReference>
<proteinExistence type="predicted"/>
<dbReference type="InterPro" id="IPR040423">
    <property type="entry name" value="PEA_transferase"/>
</dbReference>
<evidence type="ECO:0000313" key="9">
    <source>
        <dbReference type="EMBL" id="MPL67193.1"/>
    </source>
</evidence>
<dbReference type="SUPFAM" id="SSF53649">
    <property type="entry name" value="Alkaline phosphatase-like"/>
    <property type="match status" value="1"/>
</dbReference>
<dbReference type="InterPro" id="IPR000917">
    <property type="entry name" value="Sulfatase_N"/>
</dbReference>
<evidence type="ECO:0000256" key="1">
    <source>
        <dbReference type="ARBA" id="ARBA00004651"/>
    </source>
</evidence>
<evidence type="ECO:0000256" key="2">
    <source>
        <dbReference type="ARBA" id="ARBA00022475"/>
    </source>
</evidence>
<keyword evidence="5 7" id="KW-1133">Transmembrane helix</keyword>
<dbReference type="PANTHER" id="PTHR30443">
    <property type="entry name" value="INNER MEMBRANE PROTEIN"/>
    <property type="match status" value="1"/>
</dbReference>